<accession>A0A9D1ZKV7</accession>
<evidence type="ECO:0000256" key="1">
    <source>
        <dbReference type="SAM" id="SignalP"/>
    </source>
</evidence>
<dbReference type="EMBL" id="DXCV01000034">
    <property type="protein sequence ID" value="HIY87962.1"/>
    <property type="molecule type" value="Genomic_DNA"/>
</dbReference>
<proteinExistence type="predicted"/>
<reference evidence="2" key="1">
    <citation type="journal article" date="2021" name="PeerJ">
        <title>Extensive microbial diversity within the chicken gut microbiome revealed by metagenomics and culture.</title>
        <authorList>
            <person name="Gilroy R."/>
            <person name="Ravi A."/>
            <person name="Getino M."/>
            <person name="Pursley I."/>
            <person name="Horton D.L."/>
            <person name="Alikhan N.F."/>
            <person name="Baker D."/>
            <person name="Gharbi K."/>
            <person name="Hall N."/>
            <person name="Watson M."/>
            <person name="Adriaenssens E.M."/>
            <person name="Foster-Nyarko E."/>
            <person name="Jarju S."/>
            <person name="Secka A."/>
            <person name="Antonio M."/>
            <person name="Oren A."/>
            <person name="Chaudhuri R.R."/>
            <person name="La Ragione R."/>
            <person name="Hildebrand F."/>
            <person name="Pallen M.J."/>
        </authorList>
    </citation>
    <scope>NUCLEOTIDE SEQUENCE</scope>
    <source>
        <strain evidence="2">Gambia2-208</strain>
    </source>
</reference>
<dbReference type="InterPro" id="IPR011050">
    <property type="entry name" value="Pectin_lyase_fold/virulence"/>
</dbReference>
<reference evidence="2" key="2">
    <citation type="submission" date="2021-04" db="EMBL/GenBank/DDBJ databases">
        <authorList>
            <person name="Gilroy R."/>
        </authorList>
    </citation>
    <scope>NUCLEOTIDE SEQUENCE</scope>
    <source>
        <strain evidence="2">Gambia2-208</strain>
    </source>
</reference>
<dbReference type="InterPro" id="IPR006626">
    <property type="entry name" value="PbH1"/>
</dbReference>
<dbReference type="AlphaFoldDB" id="A0A9D1ZKV7"/>
<dbReference type="Proteomes" id="UP000886851">
    <property type="component" value="Unassembled WGS sequence"/>
</dbReference>
<protein>
    <recommendedName>
        <fullName evidence="4">Lipoprotein</fullName>
    </recommendedName>
</protein>
<keyword evidence="1" id="KW-0732">Signal</keyword>
<dbReference type="PANTHER" id="PTHR41339:SF1">
    <property type="entry name" value="SECRETED PROTEIN"/>
    <property type="match status" value="1"/>
</dbReference>
<sequence length="752" mass="79918">MKRMNEKLFSLAFLAGLTLFTACSDDEPTNNGGDEPGTEETTLTGTITEDVTLTSGTTYRLSGQYIVEEGATLTIEPGVQIVAVHDDVVDYILVKQGARIEAEGTASSPIIMTSEQKEPGAWGGIHICGRAHTNVEGGTGNSEIGNAAYGGNDDADNSGTLRYVRVEYTGFAFDEEHEANGISFYGVGNGTTVDHCQAYRGSDDGFEFFGGSVNISNMVVTDCSDDSFDWTEGWNGTATNLIATQESEETLGYACDCLIEADNNENDNAAEPVSAPTIENAIFIGNGADGKGVHLRRGTHVNMKNVEIYGKGDALYIESELTAQALKDGDSTLENVRISGAMVSKEDVTNIYNNDDFLAAGNLTNQTNPYADYDAIIAANPWAAGWTQSWGDSSEEQDNVLPNESELQGELNENVTLAAGNTYYLNGQYKVLAGATLNIEEGVTLIARYDEIVDYILIEQGAKINAVGTAEAPIVMTSEREEAGAWGGIHICGRAHTNAMGGGFSEIGNSPYGGDVEDDNSGVLQYVRVEYTGYAFDEEHEANGISFYGVGNGTTVDHCQAYKGSDDGFEFFGGSVTVSDMVVVSCSDDSFDWTEGWNGTGTNLMAYQEAESSLGYACDCLIEADNNGDDNAATPVAHPNLSNLLLVGNGADGRGVRLREGTQVTIDNAQICGKTMPLTVETELTENALLDGTSSLTNITISADFVSAEGIYTADNFLAGEGNSVDTNLSFSSLADAITACDWIEGSWVKAE</sequence>
<comment type="caution">
    <text evidence="2">The sequence shown here is derived from an EMBL/GenBank/DDBJ whole genome shotgun (WGS) entry which is preliminary data.</text>
</comment>
<dbReference type="SUPFAM" id="SSF51126">
    <property type="entry name" value="Pectin lyase-like"/>
    <property type="match status" value="2"/>
</dbReference>
<feature type="chain" id="PRO_5039436158" description="Lipoprotein" evidence="1">
    <location>
        <begin position="25"/>
        <end position="752"/>
    </location>
</feature>
<evidence type="ECO:0000313" key="2">
    <source>
        <dbReference type="EMBL" id="HIY87962.1"/>
    </source>
</evidence>
<name>A0A9D1ZKV7_9BACE</name>
<gene>
    <name evidence="2" type="ORF">H9824_04555</name>
</gene>
<evidence type="ECO:0008006" key="4">
    <source>
        <dbReference type="Google" id="ProtNLM"/>
    </source>
</evidence>
<evidence type="ECO:0000313" key="3">
    <source>
        <dbReference type="Proteomes" id="UP000886851"/>
    </source>
</evidence>
<dbReference type="PROSITE" id="PS51257">
    <property type="entry name" value="PROKAR_LIPOPROTEIN"/>
    <property type="match status" value="1"/>
</dbReference>
<dbReference type="SMART" id="SM00710">
    <property type="entry name" value="PbH1"/>
    <property type="match status" value="5"/>
</dbReference>
<organism evidence="2 3">
    <name type="scientific">Candidatus Bacteroides pullicola</name>
    <dbReference type="NCBI Taxonomy" id="2838475"/>
    <lineage>
        <taxon>Bacteria</taxon>
        <taxon>Pseudomonadati</taxon>
        <taxon>Bacteroidota</taxon>
        <taxon>Bacteroidia</taxon>
        <taxon>Bacteroidales</taxon>
        <taxon>Bacteroidaceae</taxon>
        <taxon>Bacteroides</taxon>
    </lineage>
</organism>
<feature type="signal peptide" evidence="1">
    <location>
        <begin position="1"/>
        <end position="24"/>
    </location>
</feature>
<dbReference type="PANTHER" id="PTHR41339">
    <property type="entry name" value="LIPL48"/>
    <property type="match status" value="1"/>
</dbReference>